<gene>
    <name evidence="1" type="ORF">ACFQ4B_22885</name>
</gene>
<keyword evidence="2" id="KW-1185">Reference proteome</keyword>
<name>A0ABW3UQ02_9BACL</name>
<evidence type="ECO:0000313" key="1">
    <source>
        <dbReference type="EMBL" id="MFD1222968.1"/>
    </source>
</evidence>
<comment type="caution">
    <text evidence="1">The sequence shown here is derived from an EMBL/GenBank/DDBJ whole genome shotgun (WGS) entry which is preliminary data.</text>
</comment>
<sequence>MKLSGESLELNESSIAFDIPYADEETMNGSLEANDSPTYAV</sequence>
<accession>A0ABW3UQ02</accession>
<dbReference type="RefSeq" id="WP_256865394.1">
    <property type="nucleotide sequence ID" value="NZ_BAABJG010000015.1"/>
</dbReference>
<evidence type="ECO:0000313" key="2">
    <source>
        <dbReference type="Proteomes" id="UP001597180"/>
    </source>
</evidence>
<proteinExistence type="predicted"/>
<protein>
    <submittedName>
        <fullName evidence="1">Uncharacterized protein</fullName>
    </submittedName>
</protein>
<organism evidence="1 2">
    <name type="scientific">Paenibacillus vulneris</name>
    <dbReference type="NCBI Taxonomy" id="1133364"/>
    <lineage>
        <taxon>Bacteria</taxon>
        <taxon>Bacillati</taxon>
        <taxon>Bacillota</taxon>
        <taxon>Bacilli</taxon>
        <taxon>Bacillales</taxon>
        <taxon>Paenibacillaceae</taxon>
        <taxon>Paenibacillus</taxon>
    </lineage>
</organism>
<dbReference type="Proteomes" id="UP001597180">
    <property type="component" value="Unassembled WGS sequence"/>
</dbReference>
<dbReference type="EMBL" id="JBHTLU010000031">
    <property type="protein sequence ID" value="MFD1222968.1"/>
    <property type="molecule type" value="Genomic_DNA"/>
</dbReference>
<reference evidence="2" key="1">
    <citation type="journal article" date="2019" name="Int. J. Syst. Evol. Microbiol.">
        <title>The Global Catalogue of Microorganisms (GCM) 10K type strain sequencing project: providing services to taxonomists for standard genome sequencing and annotation.</title>
        <authorList>
            <consortium name="The Broad Institute Genomics Platform"/>
            <consortium name="The Broad Institute Genome Sequencing Center for Infectious Disease"/>
            <person name="Wu L."/>
            <person name="Ma J."/>
        </authorList>
    </citation>
    <scope>NUCLEOTIDE SEQUENCE [LARGE SCALE GENOMIC DNA]</scope>
    <source>
        <strain evidence="2">CCUG 53270</strain>
    </source>
</reference>